<proteinExistence type="predicted"/>
<reference evidence="1 2" key="2">
    <citation type="journal article" date="2016" name="Appl. Microbiol. Biotechnol.">
        <title>Exploiting the genome sequence of Streptomyces nodosus for enhanced antibiotic production.</title>
        <authorList>
            <person name="Sweeney P."/>
            <person name="Murphy C.D."/>
            <person name="Caffrey P."/>
        </authorList>
    </citation>
    <scope>NUCLEOTIDE SEQUENCE [LARGE SCALE GENOMIC DNA]</scope>
    <source>
        <strain evidence="1 2">ATCC 14899</strain>
    </source>
</reference>
<organism evidence="1 2">
    <name type="scientific">Streptomyces nodosus</name>
    <dbReference type="NCBI Taxonomy" id="40318"/>
    <lineage>
        <taxon>Bacteria</taxon>
        <taxon>Bacillati</taxon>
        <taxon>Actinomycetota</taxon>
        <taxon>Actinomycetes</taxon>
        <taxon>Kitasatosporales</taxon>
        <taxon>Streptomycetaceae</taxon>
        <taxon>Streptomyces</taxon>
    </lineage>
</organism>
<reference evidence="2" key="1">
    <citation type="submission" date="2014-09" db="EMBL/GenBank/DDBJ databases">
        <title>Sequence of the Streptomyces nodosus genome.</title>
        <authorList>
            <person name="Sweeney P."/>
            <person name="Stephens N."/>
            <person name="Murphy C."/>
            <person name="Caffrey P."/>
        </authorList>
    </citation>
    <scope>NUCLEOTIDE SEQUENCE [LARGE SCALE GENOMIC DNA]</scope>
    <source>
        <strain evidence="2">ATCC 14899</strain>
    </source>
</reference>
<evidence type="ECO:0000313" key="2">
    <source>
        <dbReference type="Proteomes" id="UP000031526"/>
    </source>
</evidence>
<dbReference type="HOGENOM" id="CLU_2511316_0_0_11"/>
<dbReference type="Pfam" id="PF13384">
    <property type="entry name" value="HTH_23"/>
    <property type="match status" value="1"/>
</dbReference>
<protein>
    <submittedName>
        <fullName evidence="1">Uncharacterized protein</fullName>
    </submittedName>
</protein>
<accession>A0A0B5D7A0</accession>
<dbReference type="InterPro" id="IPR009057">
    <property type="entry name" value="Homeodomain-like_sf"/>
</dbReference>
<dbReference type="Gene3D" id="1.10.10.60">
    <property type="entry name" value="Homeodomain-like"/>
    <property type="match status" value="1"/>
</dbReference>
<gene>
    <name evidence="1" type="ORF">SNOD_03070</name>
</gene>
<name>A0A0B5D7A0_9ACTN</name>
<dbReference type="AlphaFoldDB" id="A0A0B5D7A0"/>
<dbReference type="Proteomes" id="UP000031526">
    <property type="component" value="Chromosome"/>
</dbReference>
<dbReference type="SUPFAM" id="SSF46689">
    <property type="entry name" value="Homeodomain-like"/>
    <property type="match status" value="1"/>
</dbReference>
<dbReference type="OrthoDB" id="4426778at2"/>
<keyword evidence="2" id="KW-1185">Reference proteome</keyword>
<sequence>MSSPHPAAVRHHALKLMAQGRSVKDVAQDLGLPEQTVYRWHRTSISQSRLRQAHARIEKLEGEIAVCRQVINLMREVVPPKGDTK</sequence>
<dbReference type="EMBL" id="CP009313">
    <property type="protein sequence ID" value="AJE39128.1"/>
    <property type="molecule type" value="Genomic_DNA"/>
</dbReference>
<evidence type="ECO:0000313" key="1">
    <source>
        <dbReference type="EMBL" id="AJE39128.1"/>
    </source>
</evidence>
<dbReference type="RefSeq" id="WP_043437421.1">
    <property type="nucleotide sequence ID" value="NZ_CP009313.1"/>
</dbReference>